<organism evidence="1 2">
    <name type="scientific">Mycobacterium shimoidei</name>
    <dbReference type="NCBI Taxonomy" id="29313"/>
    <lineage>
        <taxon>Bacteria</taxon>
        <taxon>Bacillati</taxon>
        <taxon>Actinomycetota</taxon>
        <taxon>Actinomycetes</taxon>
        <taxon>Mycobacteriales</taxon>
        <taxon>Mycobacteriaceae</taxon>
        <taxon>Mycobacterium</taxon>
    </lineage>
</organism>
<evidence type="ECO:0008006" key="3">
    <source>
        <dbReference type="Google" id="ProtNLM"/>
    </source>
</evidence>
<dbReference type="InterPro" id="IPR049934">
    <property type="entry name" value="GjpA-like"/>
</dbReference>
<proteinExistence type="predicted"/>
<dbReference type="Proteomes" id="UP000252015">
    <property type="component" value="Unassembled WGS sequence"/>
</dbReference>
<dbReference type="NCBIfam" id="NF033942">
    <property type="entry name" value="GjpA"/>
    <property type="match status" value="1"/>
</dbReference>
<dbReference type="OrthoDB" id="4730252at2"/>
<accession>A0A1E3TII9</accession>
<sequence length="360" mass="36589">MDHALRPYATAGIALVGASMIAVAPLTTPLPDSALTRDVELTADPVASFQDVFQEAAANIQALNGAFQDANDALTDALQNGPGDVSPQELIDAVTFLGGDQKTFIDPLTAWTLSVQTPGSIGDPGFSESHAFLFGLLSNQAHDLLPDLFPAVPDYLPPIANFLASPLSGVLLGAVSPMIAPWVALNNSIADISENLFGENPDFDAALQDLFNTPVNMLDGLLNGATLNLDDLAPLINDAGVLPEGASVDGLSFAFGGLLTPGSVGAPTSTDGLTLPAVAGGGSILNALGLDLSVTSPLTITFPWIGEGVGPLGALAGLEQVIAEVLSGVLVHDSPDPTAALDPGLVPDFSQALGDLFGAL</sequence>
<evidence type="ECO:0000313" key="1">
    <source>
        <dbReference type="EMBL" id="SRX91943.1"/>
    </source>
</evidence>
<dbReference type="EMBL" id="UEGW01000001">
    <property type="protein sequence ID" value="SRX91943.1"/>
    <property type="molecule type" value="Genomic_DNA"/>
</dbReference>
<evidence type="ECO:0000313" key="2">
    <source>
        <dbReference type="Proteomes" id="UP000252015"/>
    </source>
</evidence>
<name>A0A1E3TII9_MYCSH</name>
<gene>
    <name evidence="1" type="ORF">MSP7336_00164</name>
</gene>
<dbReference type="RefSeq" id="WP_069395374.1">
    <property type="nucleotide sequence ID" value="NZ_JACKUN010000014.1"/>
</dbReference>
<reference evidence="1 2" key="1">
    <citation type="submission" date="2018-05" db="EMBL/GenBank/DDBJ databases">
        <authorList>
            <consortium name="IHU Genomes"/>
        </authorList>
    </citation>
    <scope>NUCLEOTIDE SEQUENCE [LARGE SCALE GENOMIC DNA]</scope>
    <source>
        <strain evidence="1 2">P7336</strain>
    </source>
</reference>
<dbReference type="AlphaFoldDB" id="A0A1E3TII9"/>
<protein>
    <recommendedName>
        <fullName evidence="3">PE-PGRS family protein</fullName>
    </recommendedName>
</protein>
<keyword evidence="2" id="KW-1185">Reference proteome</keyword>